<accession>M7NXA3</accession>
<evidence type="ECO:0000313" key="2">
    <source>
        <dbReference type="Proteomes" id="UP000011910"/>
    </source>
</evidence>
<organism evidence="1 2">
    <name type="scientific">Cesiribacter andamanensis AMV16</name>
    <dbReference type="NCBI Taxonomy" id="1279009"/>
    <lineage>
        <taxon>Bacteria</taxon>
        <taxon>Pseudomonadati</taxon>
        <taxon>Bacteroidota</taxon>
        <taxon>Cytophagia</taxon>
        <taxon>Cytophagales</taxon>
        <taxon>Cesiribacteraceae</taxon>
        <taxon>Cesiribacter</taxon>
    </lineage>
</organism>
<name>M7NXA3_9BACT</name>
<dbReference type="PATRIC" id="fig|1279009.4.peg.1827"/>
<dbReference type="STRING" id="1279009.ADICEAN_01798"/>
<gene>
    <name evidence="1" type="ORF">ADICEAN_01798</name>
</gene>
<sequence length="72" mass="8324">MAYNPQIHHRRSIRLKGYDYSKAGLYFITICVQDRLCLFGEIEQSGQTHRSGQTCMSAQTQMIAPPHHPFTR</sequence>
<dbReference type="EMBL" id="AODQ01000036">
    <property type="protein sequence ID" value="EMR03069.1"/>
    <property type="molecule type" value="Genomic_DNA"/>
</dbReference>
<reference evidence="1 2" key="1">
    <citation type="journal article" date="2013" name="Genome Announc.">
        <title>Draft Genome Sequence of Cesiribacter andamanensis Strain AMV16T, Isolated from a Soil Sample from a Mud Volcano in the Andaman Islands, India.</title>
        <authorList>
            <person name="Shivaji S."/>
            <person name="Ara S."/>
            <person name="Begum Z."/>
            <person name="Srinivas T.N."/>
            <person name="Singh A."/>
            <person name="Kumar Pinnaka A."/>
        </authorList>
    </citation>
    <scope>NUCLEOTIDE SEQUENCE [LARGE SCALE GENOMIC DNA]</scope>
    <source>
        <strain evidence="1 2">AMV16</strain>
    </source>
</reference>
<evidence type="ECO:0000313" key="1">
    <source>
        <dbReference type="EMBL" id="EMR03069.1"/>
    </source>
</evidence>
<dbReference type="AlphaFoldDB" id="M7NXA3"/>
<proteinExistence type="predicted"/>
<dbReference type="Proteomes" id="UP000011910">
    <property type="component" value="Unassembled WGS sequence"/>
</dbReference>
<keyword evidence="2" id="KW-1185">Reference proteome</keyword>
<protein>
    <submittedName>
        <fullName evidence="1">Transposase</fullName>
    </submittedName>
</protein>
<comment type="caution">
    <text evidence="1">The sequence shown here is derived from an EMBL/GenBank/DDBJ whole genome shotgun (WGS) entry which is preliminary data.</text>
</comment>
<dbReference type="eggNOG" id="COG1943">
    <property type="taxonomic scope" value="Bacteria"/>
</dbReference>